<sequence length="30" mass="3436">DCKGTGTKEDPVIIEPSEDLPRVIYLRNYN</sequence>
<dbReference type="AlphaFoldDB" id="X1R2S9"/>
<evidence type="ECO:0000313" key="1">
    <source>
        <dbReference type="EMBL" id="GAI75032.1"/>
    </source>
</evidence>
<proteinExistence type="predicted"/>
<organism evidence="1">
    <name type="scientific">marine sediment metagenome</name>
    <dbReference type="NCBI Taxonomy" id="412755"/>
    <lineage>
        <taxon>unclassified sequences</taxon>
        <taxon>metagenomes</taxon>
        <taxon>ecological metagenomes</taxon>
    </lineage>
</organism>
<accession>X1R2S9</accession>
<comment type="caution">
    <text evidence="1">The sequence shown here is derived from an EMBL/GenBank/DDBJ whole genome shotgun (WGS) entry which is preliminary data.</text>
</comment>
<reference evidence="1" key="1">
    <citation type="journal article" date="2014" name="Front. Microbiol.">
        <title>High frequency of phylogenetically diverse reductive dehalogenase-homologous genes in deep subseafloor sedimentary metagenomes.</title>
        <authorList>
            <person name="Kawai M."/>
            <person name="Futagami T."/>
            <person name="Toyoda A."/>
            <person name="Takaki Y."/>
            <person name="Nishi S."/>
            <person name="Hori S."/>
            <person name="Arai W."/>
            <person name="Tsubouchi T."/>
            <person name="Morono Y."/>
            <person name="Uchiyama I."/>
            <person name="Ito T."/>
            <person name="Fujiyama A."/>
            <person name="Inagaki F."/>
            <person name="Takami H."/>
        </authorList>
    </citation>
    <scope>NUCLEOTIDE SEQUENCE</scope>
    <source>
        <strain evidence="1">Expedition CK06-06</strain>
    </source>
</reference>
<protein>
    <submittedName>
        <fullName evidence="1">Uncharacterized protein</fullName>
    </submittedName>
</protein>
<feature type="non-terminal residue" evidence="1">
    <location>
        <position position="1"/>
    </location>
</feature>
<name>X1R2S9_9ZZZZ</name>
<dbReference type="EMBL" id="BARW01014372">
    <property type="protein sequence ID" value="GAI75032.1"/>
    <property type="molecule type" value="Genomic_DNA"/>
</dbReference>
<feature type="non-terminal residue" evidence="1">
    <location>
        <position position="30"/>
    </location>
</feature>
<gene>
    <name evidence="1" type="ORF">S12H4_25520</name>
</gene>